<evidence type="ECO:0000256" key="2">
    <source>
        <dbReference type="ARBA" id="ARBA00010734"/>
    </source>
</evidence>
<dbReference type="Pfam" id="PF08640">
    <property type="entry name" value="U3_assoc_6"/>
    <property type="match status" value="1"/>
</dbReference>
<dbReference type="PANTHER" id="PTHR23271:SF1">
    <property type="entry name" value="U3 SMALL NUCLEOLAR RNA-ASSOCIATED PROTEIN 6 HOMOLOG"/>
    <property type="match status" value="1"/>
</dbReference>
<accession>A0A5C3MHY3</accession>
<dbReference type="PANTHER" id="PTHR23271">
    <property type="entry name" value="HEPATOCELLULAR CARCINOMA-ASSOCIATED ANTIGEN 66"/>
    <property type="match status" value="1"/>
</dbReference>
<comment type="similarity">
    <text evidence="2">Belongs to the UTP6 family.</text>
</comment>
<dbReference type="OrthoDB" id="28112at2759"/>
<protein>
    <submittedName>
        <fullName evidence="8">U3 small nucleolar RNA-associated protein 6-domain-containing protein</fullName>
    </submittedName>
</protein>
<dbReference type="EMBL" id="ML213590">
    <property type="protein sequence ID" value="TFK44537.1"/>
    <property type="molecule type" value="Genomic_DNA"/>
</dbReference>
<dbReference type="SUPFAM" id="SSF48452">
    <property type="entry name" value="TPR-like"/>
    <property type="match status" value="1"/>
</dbReference>
<dbReference type="InterPro" id="IPR013949">
    <property type="entry name" value="Utp6"/>
</dbReference>
<dbReference type="GO" id="GO:0032040">
    <property type="term" value="C:small-subunit processome"/>
    <property type="evidence" value="ECO:0007669"/>
    <property type="project" value="TreeGrafter"/>
</dbReference>
<reference evidence="8 9" key="1">
    <citation type="journal article" date="2019" name="Nat. Ecol. Evol.">
        <title>Megaphylogeny resolves global patterns of mushroom evolution.</title>
        <authorList>
            <person name="Varga T."/>
            <person name="Krizsan K."/>
            <person name="Foldi C."/>
            <person name="Dima B."/>
            <person name="Sanchez-Garcia M."/>
            <person name="Sanchez-Ramirez S."/>
            <person name="Szollosi G.J."/>
            <person name="Szarkandi J.G."/>
            <person name="Papp V."/>
            <person name="Albert L."/>
            <person name="Andreopoulos W."/>
            <person name="Angelini C."/>
            <person name="Antonin V."/>
            <person name="Barry K.W."/>
            <person name="Bougher N.L."/>
            <person name="Buchanan P."/>
            <person name="Buyck B."/>
            <person name="Bense V."/>
            <person name="Catcheside P."/>
            <person name="Chovatia M."/>
            <person name="Cooper J."/>
            <person name="Damon W."/>
            <person name="Desjardin D."/>
            <person name="Finy P."/>
            <person name="Geml J."/>
            <person name="Haridas S."/>
            <person name="Hughes K."/>
            <person name="Justo A."/>
            <person name="Karasinski D."/>
            <person name="Kautmanova I."/>
            <person name="Kiss B."/>
            <person name="Kocsube S."/>
            <person name="Kotiranta H."/>
            <person name="LaButti K.M."/>
            <person name="Lechner B.E."/>
            <person name="Liimatainen K."/>
            <person name="Lipzen A."/>
            <person name="Lukacs Z."/>
            <person name="Mihaltcheva S."/>
            <person name="Morgado L.N."/>
            <person name="Niskanen T."/>
            <person name="Noordeloos M.E."/>
            <person name="Ohm R.A."/>
            <person name="Ortiz-Santana B."/>
            <person name="Ovrebo C."/>
            <person name="Racz N."/>
            <person name="Riley R."/>
            <person name="Savchenko A."/>
            <person name="Shiryaev A."/>
            <person name="Soop K."/>
            <person name="Spirin V."/>
            <person name="Szebenyi C."/>
            <person name="Tomsovsky M."/>
            <person name="Tulloss R.E."/>
            <person name="Uehling J."/>
            <person name="Grigoriev I.V."/>
            <person name="Vagvolgyi C."/>
            <person name="Papp T."/>
            <person name="Martin F.M."/>
            <person name="Miettinen O."/>
            <person name="Hibbett D.S."/>
            <person name="Nagy L.G."/>
        </authorList>
    </citation>
    <scope>NUCLEOTIDE SEQUENCE [LARGE SCALE GENOMIC DNA]</scope>
    <source>
        <strain evidence="8 9">CBS 166.37</strain>
    </source>
</reference>
<keyword evidence="9" id="KW-1185">Reference proteome</keyword>
<dbReference type="InterPro" id="IPR003107">
    <property type="entry name" value="HAT"/>
</dbReference>
<organism evidence="8 9">
    <name type="scientific">Crucibulum laeve</name>
    <dbReference type="NCBI Taxonomy" id="68775"/>
    <lineage>
        <taxon>Eukaryota</taxon>
        <taxon>Fungi</taxon>
        <taxon>Dikarya</taxon>
        <taxon>Basidiomycota</taxon>
        <taxon>Agaricomycotina</taxon>
        <taxon>Agaricomycetes</taxon>
        <taxon>Agaricomycetidae</taxon>
        <taxon>Agaricales</taxon>
        <taxon>Agaricineae</taxon>
        <taxon>Nidulariaceae</taxon>
        <taxon>Crucibulum</taxon>
    </lineage>
</organism>
<keyword evidence="4" id="KW-0677">Repeat</keyword>
<feature type="domain" description="U3 small nucleolar RNA-associated protein 6 N-terminal" evidence="7">
    <location>
        <begin position="9"/>
        <end position="91"/>
    </location>
</feature>
<evidence type="ECO:0000256" key="6">
    <source>
        <dbReference type="SAM" id="MobiDB-lite"/>
    </source>
</evidence>
<dbReference type="GO" id="GO:0030515">
    <property type="term" value="F:snoRNA binding"/>
    <property type="evidence" value="ECO:0007669"/>
    <property type="project" value="InterPro"/>
</dbReference>
<dbReference type="STRING" id="68775.A0A5C3MHY3"/>
<dbReference type="InterPro" id="IPR055347">
    <property type="entry name" value="UTP6_N"/>
</dbReference>
<keyword evidence="3" id="KW-0698">rRNA processing</keyword>
<dbReference type="Proteomes" id="UP000308652">
    <property type="component" value="Unassembled WGS sequence"/>
</dbReference>
<evidence type="ECO:0000313" key="9">
    <source>
        <dbReference type="Proteomes" id="UP000308652"/>
    </source>
</evidence>
<evidence type="ECO:0000256" key="3">
    <source>
        <dbReference type="ARBA" id="ARBA00022552"/>
    </source>
</evidence>
<dbReference type="GO" id="GO:0034388">
    <property type="term" value="C:Pwp2p-containing subcomplex of 90S preribosome"/>
    <property type="evidence" value="ECO:0007669"/>
    <property type="project" value="TreeGrafter"/>
</dbReference>
<dbReference type="GO" id="GO:0000462">
    <property type="term" value="P:maturation of SSU-rRNA from tricistronic rRNA transcript (SSU-rRNA, 5.8S rRNA, LSU-rRNA)"/>
    <property type="evidence" value="ECO:0007669"/>
    <property type="project" value="InterPro"/>
</dbReference>
<evidence type="ECO:0000256" key="1">
    <source>
        <dbReference type="ARBA" id="ARBA00004604"/>
    </source>
</evidence>
<name>A0A5C3MHY3_9AGAR</name>
<proteinExistence type="inferred from homology"/>
<evidence type="ECO:0000313" key="8">
    <source>
        <dbReference type="EMBL" id="TFK44537.1"/>
    </source>
</evidence>
<sequence>MERVQFQQEQMLQELKDLVDKKLFTEKETKQIMKKRTVFETALVRRIAKKSDFLRYISYEMGLEQLRRKRVERMKLPPGPQTVSDYALVRRQFHIFERALRKFKSDVGLWIQYIQVAKKEGARALVGRVTARALQLHPNKPALYIIAASHELNHLSPSAARALLQRGIRMNPDSVDLWREYVRMELGFVESLRRRWDILGIKVIGDEKGKGKARDEDPSDIMGFGDGSDEKADASMEVDEVEGDEGAEARRQIMEGAIVKSVITSAAKALPKIELFESLKSVITDFPSADSLRQSLLGHLYDALRETLPDDPKAIQLLSSRFLTPDMEGEELVEGLQRANEEMLTRARDDGREDLLASYAEFVERWCRSPIDENLKLYLISCLQSLIQRTNTSPSLLSVHINLLLRFSGALSASPAKILRTARKYTDRVPASPAVWLARLEAEKQLGDGSSEGRTVVENAWRSARKSIVGSAEELERVWSWGLDQEEPPAVSLRTHEGLLKESMGDSSLRAVHEMVLMRYVTVLHEEMKVPVAGVTSDQEAKASAKWQHSIRHMAGKYLTTGRVWQKVFTVVEGTDEALWATEADGKRAVLSEVYEQWRKNDGIEATVGWAGWLMGHGKGKEATEVVMSARSWVSEGERTELEERWKGVLEEA</sequence>
<dbReference type="InterPro" id="IPR011990">
    <property type="entry name" value="TPR-like_helical_dom_sf"/>
</dbReference>
<evidence type="ECO:0000256" key="4">
    <source>
        <dbReference type="ARBA" id="ARBA00022737"/>
    </source>
</evidence>
<gene>
    <name evidence="8" type="ORF">BDQ12DRAFT_673174</name>
</gene>
<feature type="region of interest" description="Disordered" evidence="6">
    <location>
        <begin position="209"/>
        <end position="234"/>
    </location>
</feature>
<comment type="subcellular location">
    <subcellularLocation>
        <location evidence="1">Nucleus</location>
        <location evidence="1">Nucleolus</location>
    </subcellularLocation>
</comment>
<keyword evidence="5" id="KW-0539">Nucleus</keyword>
<dbReference type="Gene3D" id="1.25.40.10">
    <property type="entry name" value="Tetratricopeptide repeat domain"/>
    <property type="match status" value="2"/>
</dbReference>
<evidence type="ECO:0000259" key="7">
    <source>
        <dbReference type="Pfam" id="PF08640"/>
    </source>
</evidence>
<dbReference type="SMART" id="SM00386">
    <property type="entry name" value="HAT"/>
    <property type="match status" value="4"/>
</dbReference>
<dbReference type="AlphaFoldDB" id="A0A5C3MHY3"/>
<evidence type="ECO:0000256" key="5">
    <source>
        <dbReference type="ARBA" id="ARBA00023242"/>
    </source>
</evidence>